<dbReference type="EMBL" id="JAHZIK010000954">
    <property type="protein sequence ID" value="MBW7457759.1"/>
    <property type="molecule type" value="Genomic_DNA"/>
</dbReference>
<feature type="non-terminal residue" evidence="1">
    <location>
        <position position="1"/>
    </location>
</feature>
<organism evidence="1 2">
    <name type="scientific">Paenibacillus sepulcri</name>
    <dbReference type="NCBI Taxonomy" id="359917"/>
    <lineage>
        <taxon>Bacteria</taxon>
        <taxon>Bacillati</taxon>
        <taxon>Bacillota</taxon>
        <taxon>Bacilli</taxon>
        <taxon>Bacillales</taxon>
        <taxon>Paenibacillaceae</taxon>
        <taxon>Paenibacillus</taxon>
    </lineage>
</organism>
<evidence type="ECO:0000313" key="2">
    <source>
        <dbReference type="Proteomes" id="UP001519887"/>
    </source>
</evidence>
<keyword evidence="2" id="KW-1185">Reference proteome</keyword>
<protein>
    <submittedName>
        <fullName evidence="1">Uncharacterized protein</fullName>
    </submittedName>
</protein>
<sequence>KERLTKPYPGMEQTDHEGNEDVRLELHWIAVQAERDEVQALYERGEITRDIANGLRRIIRDREASILEQE</sequence>
<comment type="caution">
    <text evidence="1">The sequence shown here is derived from an EMBL/GenBank/DDBJ whole genome shotgun (WGS) entry which is preliminary data.</text>
</comment>
<dbReference type="Proteomes" id="UP001519887">
    <property type="component" value="Unassembled WGS sequence"/>
</dbReference>
<reference evidence="1 2" key="1">
    <citation type="submission" date="2021-07" db="EMBL/GenBank/DDBJ databases">
        <title>Paenibacillus radiodurans sp. nov., isolated from the southeastern edge of Tengger Desert.</title>
        <authorList>
            <person name="Zhang G."/>
        </authorList>
    </citation>
    <scope>NUCLEOTIDE SEQUENCE [LARGE SCALE GENOMIC DNA]</scope>
    <source>
        <strain evidence="1 2">CCM 7311</strain>
    </source>
</reference>
<name>A0ABS7C9Z8_9BACL</name>
<gene>
    <name evidence="1" type="ORF">K0U00_27330</name>
</gene>
<accession>A0ABS7C9Z8</accession>
<proteinExistence type="predicted"/>
<evidence type="ECO:0000313" key="1">
    <source>
        <dbReference type="EMBL" id="MBW7457759.1"/>
    </source>
</evidence>